<dbReference type="AlphaFoldDB" id="A0A8H3Z4Z8"/>
<accession>A0A8H3Z4Z8</accession>
<sequence>MRRISALFSTISIVLHALASPVAKTSSSDDVPTANWLTAPQGQKTLPRMAESTPLDGAQRKEILYGPYTVSKTQMFQKKESSPEAPCSQCFVTSMEATLKFDDGREATTAQHGAWLHHIFLVTRVGLFPQPIWAAGNERPTLRLNSEVNKFGIDFPGNFTMAIDLMSEAPQPLDLKLSITYEYILKSQPEAKDYRGSVVLWNDIGNVDAQDGAYSFTSWNQTAPVSGKLLYAMGHMHDGGDKTVLYINNEIRCTSIMSYNAHPGYGASTIGNATHHSHGAAKEMHISDPGVCFDFGSVKAGDGMYTRVFYDTDKYPLHSHGGVREKLMGIMRVFVGPDGEGG</sequence>
<evidence type="ECO:0000313" key="2">
    <source>
        <dbReference type="EMBL" id="KAE9979931.1"/>
    </source>
</evidence>
<protein>
    <submittedName>
        <fullName evidence="2">Uncharacterized protein</fullName>
    </submittedName>
</protein>
<keyword evidence="1" id="KW-0732">Signal</keyword>
<evidence type="ECO:0000256" key="1">
    <source>
        <dbReference type="SAM" id="SignalP"/>
    </source>
</evidence>
<feature type="chain" id="PRO_5034439050" evidence="1">
    <location>
        <begin position="20"/>
        <end position="342"/>
    </location>
</feature>
<name>A0A8H3Z4Z8_VENIN</name>
<gene>
    <name evidence="2" type="ORF">BLS_009352</name>
</gene>
<dbReference type="Proteomes" id="UP000433883">
    <property type="component" value="Unassembled WGS sequence"/>
</dbReference>
<feature type="signal peptide" evidence="1">
    <location>
        <begin position="1"/>
        <end position="19"/>
    </location>
</feature>
<dbReference type="EMBL" id="WNWQ01000085">
    <property type="protein sequence ID" value="KAE9979931.1"/>
    <property type="molecule type" value="Genomic_DNA"/>
</dbReference>
<comment type="caution">
    <text evidence="2">The sequence shown here is derived from an EMBL/GenBank/DDBJ whole genome shotgun (WGS) entry which is preliminary data.</text>
</comment>
<organism evidence="2 3">
    <name type="scientific">Venturia inaequalis</name>
    <name type="common">Apple scab fungus</name>
    <dbReference type="NCBI Taxonomy" id="5025"/>
    <lineage>
        <taxon>Eukaryota</taxon>
        <taxon>Fungi</taxon>
        <taxon>Dikarya</taxon>
        <taxon>Ascomycota</taxon>
        <taxon>Pezizomycotina</taxon>
        <taxon>Dothideomycetes</taxon>
        <taxon>Pleosporomycetidae</taxon>
        <taxon>Venturiales</taxon>
        <taxon>Venturiaceae</taxon>
        <taxon>Venturia</taxon>
    </lineage>
</organism>
<proteinExistence type="predicted"/>
<evidence type="ECO:0000313" key="3">
    <source>
        <dbReference type="Proteomes" id="UP000433883"/>
    </source>
</evidence>
<reference evidence="2 3" key="1">
    <citation type="submission" date="2019-11" db="EMBL/GenBank/DDBJ databases">
        <title>Venturia inaequalis Genome Resource.</title>
        <authorList>
            <person name="Lichtner F.J."/>
        </authorList>
    </citation>
    <scope>NUCLEOTIDE SEQUENCE [LARGE SCALE GENOMIC DNA]</scope>
    <source>
        <strain evidence="2">Bline_iso_100314</strain>
    </source>
</reference>